<evidence type="ECO:0000256" key="6">
    <source>
        <dbReference type="HAMAP-Rule" id="MF_00867"/>
    </source>
</evidence>
<dbReference type="STRING" id="753702.SAMN04488102_1087"/>
<dbReference type="OrthoDB" id="9794483at2"/>
<dbReference type="Pfam" id="PF01424">
    <property type="entry name" value="R3H"/>
    <property type="match status" value="1"/>
</dbReference>
<keyword evidence="3 6" id="KW-0133">Cell shape</keyword>
<comment type="function">
    <text evidence="6">A probable RNA chaperone. Forms a complex with KhpA which binds to cellular RNA and controls its expression. Plays a role in peptidoglycan (PG) homeostasis and cell length regulation.</text>
</comment>
<dbReference type="HAMAP" id="MF_00867">
    <property type="entry name" value="KhpB"/>
    <property type="match status" value="1"/>
</dbReference>
<reference evidence="11" key="1">
    <citation type="submission" date="2016-10" db="EMBL/GenBank/DDBJ databases">
        <authorList>
            <person name="Varghese N."/>
            <person name="Submissions S."/>
        </authorList>
    </citation>
    <scope>NUCLEOTIDE SEQUENCE [LARGE SCALE GENOMIC DNA]</scope>
    <source>
        <strain evidence="11">DSM 23664</strain>
    </source>
</reference>
<dbReference type="Pfam" id="PF14804">
    <property type="entry name" value="Jag_N"/>
    <property type="match status" value="1"/>
</dbReference>
<sequence length="321" mass="36546">MNDKYTAQASTTEAAIEKGLKALGIERKDATIEVKQEGKKGFLGIGQKDAVVVVKKTNTKNAVEELLSKEVMLGEEESSTIKPSEKREEKAVPPVEPVAEKPEEVIEAVEETEEQETPEEVEETKVTEETSEKEEKVVSQELAQTEQVKERQPREEREDSFNAQDEAAVEKVSDYLKTIAVKMGVDDVNINVKRDYNRVKFSIETEDAGLIIGRHGKVLNSLQTLAQIQLHQEADNKLYAKVDAENYRDRRKKTVEQLATRTAEKVQRTKRPVILEPMPAHERKQIHRYLNRFSGVQTHSEGKEPHRYLVVEPAKEEEFKL</sequence>
<protein>
    <recommendedName>
        <fullName evidence="6">RNA-binding protein KhpB</fullName>
    </recommendedName>
    <alternativeName>
        <fullName evidence="6">RNA-binding protein EloR</fullName>
    </alternativeName>
</protein>
<dbReference type="SMART" id="SM01245">
    <property type="entry name" value="Jag_N"/>
    <property type="match status" value="1"/>
</dbReference>
<comment type="subcellular location">
    <subcellularLocation>
        <location evidence="6">Cytoplasm</location>
    </subcellularLocation>
</comment>
<dbReference type="Gene3D" id="3.30.1370.50">
    <property type="entry name" value="R3H-like domain"/>
    <property type="match status" value="1"/>
</dbReference>
<evidence type="ECO:0000259" key="8">
    <source>
        <dbReference type="PROSITE" id="PS50823"/>
    </source>
</evidence>
<dbReference type="SMART" id="SM00393">
    <property type="entry name" value="R3H"/>
    <property type="match status" value="1"/>
</dbReference>
<dbReference type="InterPro" id="IPR015946">
    <property type="entry name" value="KH_dom-like_a/b"/>
</dbReference>
<comment type="domain">
    <text evidence="6">Has an N-terminal Jag-N domain and 2 RNA-binding domains (KH and R3H).</text>
</comment>
<keyword evidence="4 6" id="KW-0143">Chaperone</keyword>
<dbReference type="InterPro" id="IPR034079">
    <property type="entry name" value="R3H_KhpB"/>
</dbReference>
<gene>
    <name evidence="6" type="primary">khpB</name>
    <name evidence="6" type="synonym">eloR</name>
    <name evidence="10" type="ORF">SAMN04488102_1087</name>
</gene>
<dbReference type="CDD" id="cd02644">
    <property type="entry name" value="R3H_jag"/>
    <property type="match status" value="1"/>
</dbReference>
<dbReference type="PANTHER" id="PTHR35800">
    <property type="entry name" value="PROTEIN JAG"/>
    <property type="match status" value="1"/>
</dbReference>
<dbReference type="AlphaFoldDB" id="A0A1I1JN77"/>
<dbReference type="CDD" id="cd02414">
    <property type="entry name" value="KH-II_Jag"/>
    <property type="match status" value="1"/>
</dbReference>
<feature type="compositionally biased region" description="Basic and acidic residues" evidence="7">
    <location>
        <begin position="147"/>
        <end position="160"/>
    </location>
</feature>
<dbReference type="PROSITE" id="PS51061">
    <property type="entry name" value="R3H"/>
    <property type="match status" value="1"/>
</dbReference>
<dbReference type="SUPFAM" id="SSF82708">
    <property type="entry name" value="R3H domain"/>
    <property type="match status" value="1"/>
</dbReference>
<evidence type="ECO:0000259" key="9">
    <source>
        <dbReference type="PROSITE" id="PS51061"/>
    </source>
</evidence>
<evidence type="ECO:0000256" key="4">
    <source>
        <dbReference type="ARBA" id="ARBA00023186"/>
    </source>
</evidence>
<keyword evidence="5 6" id="KW-0961">Cell wall biogenesis/degradation</keyword>
<keyword evidence="2 6" id="KW-0694">RNA-binding</keyword>
<evidence type="ECO:0000313" key="10">
    <source>
        <dbReference type="EMBL" id="SFC48018.1"/>
    </source>
</evidence>
<dbReference type="InterPro" id="IPR032782">
    <property type="entry name" value="KhpB_N"/>
</dbReference>
<organism evidence="10 11">
    <name type="scientific">Alkalibacterium subtropicum</name>
    <dbReference type="NCBI Taxonomy" id="753702"/>
    <lineage>
        <taxon>Bacteria</taxon>
        <taxon>Bacillati</taxon>
        <taxon>Bacillota</taxon>
        <taxon>Bacilli</taxon>
        <taxon>Lactobacillales</taxon>
        <taxon>Carnobacteriaceae</taxon>
        <taxon>Alkalibacterium</taxon>
    </lineage>
</organism>
<dbReference type="Gene3D" id="3.30.30.80">
    <property type="entry name" value="probable RNA-binding protein from clostridium symbiosum atcc 14940"/>
    <property type="match status" value="1"/>
</dbReference>
<dbReference type="InterPro" id="IPR036867">
    <property type="entry name" value="R3H_dom_sf"/>
</dbReference>
<name>A0A1I1JN77_9LACT</name>
<dbReference type="InterPro" id="IPR001374">
    <property type="entry name" value="R3H_dom"/>
</dbReference>
<feature type="compositionally biased region" description="Acidic residues" evidence="7">
    <location>
        <begin position="105"/>
        <end position="122"/>
    </location>
</feature>
<dbReference type="GO" id="GO:0003723">
    <property type="term" value="F:RNA binding"/>
    <property type="evidence" value="ECO:0007669"/>
    <property type="project" value="UniProtKB-UniRule"/>
</dbReference>
<feature type="compositionally biased region" description="Basic and acidic residues" evidence="7">
    <location>
        <begin position="123"/>
        <end position="138"/>
    </location>
</feature>
<evidence type="ECO:0000256" key="5">
    <source>
        <dbReference type="ARBA" id="ARBA00023316"/>
    </source>
</evidence>
<dbReference type="InterPro" id="IPR038247">
    <property type="entry name" value="Jag_N_dom_sf"/>
</dbReference>
<evidence type="ECO:0000256" key="3">
    <source>
        <dbReference type="ARBA" id="ARBA00022960"/>
    </source>
</evidence>
<comment type="similarity">
    <text evidence="6">Belongs to the KhpB RNA-binding protein family.</text>
</comment>
<feature type="region of interest" description="Disordered" evidence="7">
    <location>
        <begin position="73"/>
        <end position="165"/>
    </location>
</feature>
<feature type="domain" description="R3H" evidence="9">
    <location>
        <begin position="249"/>
        <end position="315"/>
    </location>
</feature>
<feature type="domain" description="KH type-2" evidence="8">
    <location>
        <begin position="172"/>
        <end position="246"/>
    </location>
</feature>
<dbReference type="Gene3D" id="3.30.300.20">
    <property type="match status" value="1"/>
</dbReference>
<comment type="subunit">
    <text evidence="6">Forms a complex with KhpA.</text>
</comment>
<comment type="caution">
    <text evidence="6">Lacks conserved residue(s) required for the propagation of feature annotation.</text>
</comment>
<dbReference type="GO" id="GO:0005737">
    <property type="term" value="C:cytoplasm"/>
    <property type="evidence" value="ECO:0007669"/>
    <property type="project" value="UniProtKB-SubCell"/>
</dbReference>
<dbReference type="GO" id="GO:0009252">
    <property type="term" value="P:peptidoglycan biosynthetic process"/>
    <property type="evidence" value="ECO:0007669"/>
    <property type="project" value="UniProtKB-UniRule"/>
</dbReference>
<evidence type="ECO:0000256" key="7">
    <source>
        <dbReference type="SAM" id="MobiDB-lite"/>
    </source>
</evidence>
<dbReference type="InterPro" id="IPR038008">
    <property type="entry name" value="Jag_KH"/>
</dbReference>
<dbReference type="Pfam" id="PF13083">
    <property type="entry name" value="KH_KhpA-B"/>
    <property type="match status" value="1"/>
</dbReference>
<dbReference type="EMBL" id="FOLT01000008">
    <property type="protein sequence ID" value="SFC48018.1"/>
    <property type="molecule type" value="Genomic_DNA"/>
</dbReference>
<proteinExistence type="inferred from homology"/>
<dbReference type="GO" id="GO:0071555">
    <property type="term" value="P:cell wall organization"/>
    <property type="evidence" value="ECO:0007669"/>
    <property type="project" value="UniProtKB-KW"/>
</dbReference>
<dbReference type="PANTHER" id="PTHR35800:SF1">
    <property type="entry name" value="RNA-BINDING PROTEIN KHPB"/>
    <property type="match status" value="1"/>
</dbReference>
<dbReference type="GO" id="GO:0008360">
    <property type="term" value="P:regulation of cell shape"/>
    <property type="evidence" value="ECO:0007669"/>
    <property type="project" value="UniProtKB-KW"/>
</dbReference>
<dbReference type="NCBIfam" id="NF041568">
    <property type="entry name" value="Jag_EloR"/>
    <property type="match status" value="1"/>
</dbReference>
<dbReference type="InterPro" id="IPR039247">
    <property type="entry name" value="KhpB"/>
</dbReference>
<dbReference type="PROSITE" id="PS50823">
    <property type="entry name" value="KH_TYPE_2"/>
    <property type="match status" value="1"/>
</dbReference>
<keyword evidence="1 6" id="KW-0963">Cytoplasm</keyword>
<evidence type="ECO:0000256" key="1">
    <source>
        <dbReference type="ARBA" id="ARBA00022490"/>
    </source>
</evidence>
<dbReference type="RefSeq" id="WP_091530433.1">
    <property type="nucleotide sequence ID" value="NZ_FOLT01000008.1"/>
</dbReference>
<keyword evidence="11" id="KW-1185">Reference proteome</keyword>
<evidence type="ECO:0000256" key="2">
    <source>
        <dbReference type="ARBA" id="ARBA00022884"/>
    </source>
</evidence>
<dbReference type="InterPro" id="IPR004044">
    <property type="entry name" value="KH_dom_type_2"/>
</dbReference>
<dbReference type="Proteomes" id="UP000199612">
    <property type="component" value="Unassembled WGS sequence"/>
</dbReference>
<accession>A0A1I1JN77</accession>
<evidence type="ECO:0000313" key="11">
    <source>
        <dbReference type="Proteomes" id="UP000199612"/>
    </source>
</evidence>